<gene>
    <name evidence="14" type="ORF">RhiirA5_418016</name>
</gene>
<evidence type="ECO:0000256" key="1">
    <source>
        <dbReference type="ARBA" id="ARBA00004123"/>
    </source>
</evidence>
<evidence type="ECO:0000313" key="14">
    <source>
        <dbReference type="EMBL" id="PKC07580.1"/>
    </source>
</evidence>
<feature type="region of interest" description="Disordered" evidence="13">
    <location>
        <begin position="136"/>
        <end position="158"/>
    </location>
</feature>
<organism evidence="14 15">
    <name type="scientific">Rhizophagus irregularis</name>
    <dbReference type="NCBI Taxonomy" id="588596"/>
    <lineage>
        <taxon>Eukaryota</taxon>
        <taxon>Fungi</taxon>
        <taxon>Fungi incertae sedis</taxon>
        <taxon>Mucoromycota</taxon>
        <taxon>Glomeromycotina</taxon>
        <taxon>Glomeromycetes</taxon>
        <taxon>Glomerales</taxon>
        <taxon>Glomeraceae</taxon>
        <taxon>Rhizophagus</taxon>
    </lineage>
</organism>
<dbReference type="InterPro" id="IPR013251">
    <property type="entry name" value="DASH_Spc19"/>
</dbReference>
<evidence type="ECO:0000256" key="8">
    <source>
        <dbReference type="ARBA" id="ARBA00022838"/>
    </source>
</evidence>
<proteinExistence type="inferred from homology"/>
<feature type="compositionally biased region" description="Basic and acidic residues" evidence="13">
    <location>
        <begin position="192"/>
        <end position="201"/>
    </location>
</feature>
<keyword evidence="10" id="KW-0539">Nucleus</keyword>
<evidence type="ECO:0000256" key="9">
    <source>
        <dbReference type="ARBA" id="ARBA00023212"/>
    </source>
</evidence>
<evidence type="ECO:0000256" key="11">
    <source>
        <dbReference type="ARBA" id="ARBA00023328"/>
    </source>
</evidence>
<keyword evidence="9" id="KW-0206">Cytoskeleton</keyword>
<dbReference type="PANTHER" id="PTHR28262:SF1">
    <property type="entry name" value="DASH COMPLEX SUBUNIT SPC19"/>
    <property type="match status" value="1"/>
</dbReference>
<evidence type="ECO:0000256" key="10">
    <source>
        <dbReference type="ARBA" id="ARBA00023242"/>
    </source>
</evidence>
<sequence>MSPRMNEMNDIRFIDTSQVPRTYIQSLEQCVYRLQDSSSKLQNTLFNLKSNSRDFSRIKKLLDCQRVYELVTEPEIRDTQSSLAVQIEPRINVLLSKAEEMLQVLIIRENELQEEVDKREMELDAEMKKSSQLEFKENGNHLSQVNRKKQQKTINTKKELTELKKKMKRMEKDVEALEKEYEQKEEELKLQKQKVMAERKPSAIKSPKKSPSKKVKNTGIILEKMEEQIKDLDNLIYVKTIFLNDKQRALNETQYEFDNISGEGIKKKKYQNQPEFFKRALKQIETKFYAQDDDINEFEALCGFYLKSLNIDHFKILQDISKYQGLRVNCVVNMKKLCKFLFPIDNLGSTVARIVEILLDSDNQEIYINKLGLEFPPEQNHLHRLQTAITLLNKFGVTEIVCEEELRDGQNENKMILRLMVDN</sequence>
<evidence type="ECO:0000256" key="7">
    <source>
        <dbReference type="ARBA" id="ARBA00022490"/>
    </source>
</evidence>
<evidence type="ECO:0000256" key="4">
    <source>
        <dbReference type="ARBA" id="ARBA00008952"/>
    </source>
</evidence>
<dbReference type="GO" id="GO:0005876">
    <property type="term" value="C:spindle microtubule"/>
    <property type="evidence" value="ECO:0007669"/>
    <property type="project" value="InterPro"/>
</dbReference>
<keyword evidence="7" id="KW-0963">Cytoplasm</keyword>
<reference evidence="14 15" key="1">
    <citation type="submission" date="2016-04" db="EMBL/GenBank/DDBJ databases">
        <title>Genome analyses suggest a sexual origin of heterokaryosis in a supposedly ancient asexual fungus.</title>
        <authorList>
            <person name="Ropars J."/>
            <person name="Sedzielewska K."/>
            <person name="Noel J."/>
            <person name="Charron P."/>
            <person name="Farinelli L."/>
            <person name="Marton T."/>
            <person name="Kruger M."/>
            <person name="Pelin A."/>
            <person name="Brachmann A."/>
            <person name="Corradi N."/>
        </authorList>
    </citation>
    <scope>NUCLEOTIDE SEQUENCE [LARGE SCALE GENOMIC DNA]</scope>
    <source>
        <strain evidence="14 15">A5</strain>
    </source>
</reference>
<dbReference type="VEuPathDB" id="FungiDB:RhiirA1_464033"/>
<dbReference type="EMBL" id="LLXJ01000627">
    <property type="protein sequence ID" value="PKC07580.1"/>
    <property type="molecule type" value="Genomic_DNA"/>
</dbReference>
<dbReference type="Proteomes" id="UP000232722">
    <property type="component" value="Unassembled WGS sequence"/>
</dbReference>
<dbReference type="GO" id="GO:0008608">
    <property type="term" value="P:attachment of spindle microtubules to kinetochore"/>
    <property type="evidence" value="ECO:0007669"/>
    <property type="project" value="InterPro"/>
</dbReference>
<reference evidence="14 15" key="2">
    <citation type="submission" date="2017-09" db="EMBL/GenBank/DDBJ databases">
        <title>Extensive intraspecific genome diversity in a model arbuscular mycorrhizal fungus.</title>
        <authorList>
            <person name="Chen E.C."/>
            <person name="Morin E."/>
            <person name="Beaudet D."/>
            <person name="Noel J."/>
            <person name="Ndikumana S."/>
            <person name="Charron P."/>
            <person name="St-Onge C."/>
            <person name="Giorgi J."/>
            <person name="Grigoriev I.V."/>
            <person name="Roux C."/>
            <person name="Martin F.M."/>
            <person name="Corradi N."/>
        </authorList>
    </citation>
    <scope>NUCLEOTIDE SEQUENCE [LARGE SCALE GENOMIC DNA]</scope>
    <source>
        <strain evidence="14 15">A5</strain>
    </source>
</reference>
<evidence type="ECO:0000256" key="13">
    <source>
        <dbReference type="SAM" id="MobiDB-lite"/>
    </source>
</evidence>
<comment type="caution">
    <text evidence="14">The sequence shown here is derived from an EMBL/GenBank/DDBJ whole genome shotgun (WGS) entry which is preliminary data.</text>
</comment>
<dbReference type="PANTHER" id="PTHR28262">
    <property type="entry name" value="DASH COMPLEX SUBUNIT SPC19"/>
    <property type="match status" value="1"/>
</dbReference>
<keyword evidence="11" id="KW-0137">Centromere</keyword>
<dbReference type="Pfam" id="PF08287">
    <property type="entry name" value="DASH_Spc19"/>
    <property type="match status" value="1"/>
</dbReference>
<accession>A0A2N0PL66</accession>
<dbReference type="VEuPathDB" id="FungiDB:RhiirFUN_002388"/>
<evidence type="ECO:0000256" key="12">
    <source>
        <dbReference type="ARBA" id="ARBA00032583"/>
    </source>
</evidence>
<dbReference type="VEuPathDB" id="FungiDB:FUN_002329"/>
<feature type="region of interest" description="Disordered" evidence="13">
    <location>
        <begin position="192"/>
        <end position="212"/>
    </location>
</feature>
<keyword evidence="6" id="KW-0158">Chromosome</keyword>
<evidence type="ECO:0000256" key="6">
    <source>
        <dbReference type="ARBA" id="ARBA00022454"/>
    </source>
</evidence>
<protein>
    <recommendedName>
        <fullName evidence="5">DASH complex subunit SPC19</fullName>
    </recommendedName>
    <alternativeName>
        <fullName evidence="12">Outer kinetochore protein SPC19</fullName>
    </alternativeName>
</protein>
<name>A0A2N0PL66_9GLOM</name>
<comment type="subcellular location">
    <subcellularLocation>
        <location evidence="3">Chromosome</location>
        <location evidence="3">Centromere</location>
        <location evidence="3">Kinetochore</location>
    </subcellularLocation>
    <subcellularLocation>
        <location evidence="2">Cytoplasm</location>
        <location evidence="2">Cytoskeleton</location>
        <location evidence="2">Spindle</location>
    </subcellularLocation>
    <subcellularLocation>
        <location evidence="1">Nucleus</location>
    </subcellularLocation>
</comment>
<dbReference type="AlphaFoldDB" id="A0A2N0PL66"/>
<evidence type="ECO:0000256" key="5">
    <source>
        <dbReference type="ARBA" id="ARBA00016329"/>
    </source>
</evidence>
<dbReference type="GO" id="GO:0042729">
    <property type="term" value="C:DASH complex"/>
    <property type="evidence" value="ECO:0007669"/>
    <property type="project" value="InterPro"/>
</dbReference>
<keyword evidence="8" id="KW-0995">Kinetochore</keyword>
<evidence type="ECO:0000313" key="15">
    <source>
        <dbReference type="Proteomes" id="UP000232722"/>
    </source>
</evidence>
<comment type="similarity">
    <text evidence="4">Belongs to the DASH complex SPC19 family.</text>
</comment>
<evidence type="ECO:0000256" key="3">
    <source>
        <dbReference type="ARBA" id="ARBA00004629"/>
    </source>
</evidence>
<evidence type="ECO:0000256" key="2">
    <source>
        <dbReference type="ARBA" id="ARBA00004186"/>
    </source>
</evidence>